<evidence type="ECO:0000313" key="2">
    <source>
        <dbReference type="Proteomes" id="UP000245383"/>
    </source>
</evidence>
<keyword evidence="2" id="KW-1185">Reference proteome</keyword>
<dbReference type="Proteomes" id="UP000245383">
    <property type="component" value="Unassembled WGS sequence"/>
</dbReference>
<dbReference type="STRING" id="133385.A0A2T9YRW4"/>
<protein>
    <recommendedName>
        <fullName evidence="3">G domain-containing protein</fullName>
    </recommendedName>
</protein>
<comment type="caution">
    <text evidence="1">The sequence shown here is derived from an EMBL/GenBank/DDBJ whole genome shotgun (WGS) entry which is preliminary data.</text>
</comment>
<dbReference type="EMBL" id="MBFR01000067">
    <property type="protein sequence ID" value="PVU95046.1"/>
    <property type="molecule type" value="Genomic_DNA"/>
</dbReference>
<accession>A0A2T9YRW4</accession>
<gene>
    <name evidence="1" type="ORF">BB561_002089</name>
</gene>
<dbReference type="AlphaFoldDB" id="A0A2T9YRW4"/>
<dbReference type="OrthoDB" id="10261384at2759"/>
<name>A0A2T9YRW4_9FUNG</name>
<sequence length="350" mass="40434">MENTALFVGRKNSGKGYVAEKVFDIELEKHNENVQITSSTFFSLKYKPIYWSHKTAYYQFQTQIWIHNTSKTDSFLSSPKEDQKRLGNAVDSIIFMLDPFQPETAKEFKQWRRFASENNVGLRLCVCNPTKPANLLSKLYSTNIKKLEEICAQDNWELVDLTQMYEPSSLSFPSTKLIFLKDQLDPDIGLNNYLHIALAFEQHFWSVMYSVYRPDSIGQAGLTPGIRVTTENLGLWIRNDAIAKMNFSIFGITAKKLASYLYSIEGVDYNTYDADWERIVSQFEEKDIFKLCDQLFPDVDANSVVQDPMESIENVIYRLKKIHKKVSQLPDVERRIEAARIAVAYSTQMV</sequence>
<evidence type="ECO:0008006" key="3">
    <source>
        <dbReference type="Google" id="ProtNLM"/>
    </source>
</evidence>
<evidence type="ECO:0000313" key="1">
    <source>
        <dbReference type="EMBL" id="PVU95046.1"/>
    </source>
</evidence>
<dbReference type="Gene3D" id="3.40.50.11960">
    <property type="match status" value="1"/>
</dbReference>
<proteinExistence type="predicted"/>
<reference evidence="1 2" key="1">
    <citation type="journal article" date="2018" name="MBio">
        <title>Comparative Genomics Reveals the Core Gene Toolbox for the Fungus-Insect Symbiosis.</title>
        <authorList>
            <person name="Wang Y."/>
            <person name="Stata M."/>
            <person name="Wang W."/>
            <person name="Stajich J.E."/>
            <person name="White M.M."/>
            <person name="Moncalvo J.M."/>
        </authorList>
    </citation>
    <scope>NUCLEOTIDE SEQUENCE [LARGE SCALE GENOMIC DNA]</scope>
    <source>
        <strain evidence="1 2">SWE-8-4</strain>
    </source>
</reference>
<organism evidence="1 2">
    <name type="scientific">Smittium simulii</name>
    <dbReference type="NCBI Taxonomy" id="133385"/>
    <lineage>
        <taxon>Eukaryota</taxon>
        <taxon>Fungi</taxon>
        <taxon>Fungi incertae sedis</taxon>
        <taxon>Zoopagomycota</taxon>
        <taxon>Kickxellomycotina</taxon>
        <taxon>Harpellomycetes</taxon>
        <taxon>Harpellales</taxon>
        <taxon>Legeriomycetaceae</taxon>
        <taxon>Smittium</taxon>
    </lineage>
</organism>